<evidence type="ECO:0000256" key="7">
    <source>
        <dbReference type="ARBA" id="ARBA00022801"/>
    </source>
</evidence>
<comment type="similarity">
    <text evidence="3">Belongs to the glucose-6-phosphatase family.</text>
</comment>
<feature type="transmembrane region" description="Helical" evidence="14">
    <location>
        <begin position="158"/>
        <end position="177"/>
    </location>
</feature>
<evidence type="ECO:0000256" key="12">
    <source>
        <dbReference type="PIRSR" id="PIRSR000905-1"/>
    </source>
</evidence>
<keyword evidence="5" id="KW-0312">Gluconeogenesis</keyword>
<evidence type="ECO:0000256" key="6">
    <source>
        <dbReference type="ARBA" id="ARBA00022692"/>
    </source>
</evidence>
<feature type="transmembrane region" description="Helical" evidence="14">
    <location>
        <begin position="299"/>
        <end position="317"/>
    </location>
</feature>
<proteinExistence type="inferred from homology"/>
<evidence type="ECO:0000256" key="13">
    <source>
        <dbReference type="PIRSR" id="PIRSR000905-2"/>
    </source>
</evidence>
<feature type="transmembrane region" description="Helical" evidence="14">
    <location>
        <begin position="209"/>
        <end position="227"/>
    </location>
</feature>
<dbReference type="InterPro" id="IPR036938">
    <property type="entry name" value="PAP2/HPO_sf"/>
</dbReference>
<evidence type="ECO:0000256" key="8">
    <source>
        <dbReference type="ARBA" id="ARBA00022824"/>
    </source>
</evidence>
<feature type="transmembrane region" description="Helical" evidence="14">
    <location>
        <begin position="115"/>
        <end position="134"/>
    </location>
</feature>
<dbReference type="AlphaFoldDB" id="A0A803K5Z9"/>
<evidence type="ECO:0000259" key="15">
    <source>
        <dbReference type="SMART" id="SM00014"/>
    </source>
</evidence>
<gene>
    <name evidence="16" type="primary">g6pc3.1</name>
</gene>
<evidence type="ECO:0000256" key="4">
    <source>
        <dbReference type="ARBA" id="ARBA00012634"/>
    </source>
</evidence>
<reference evidence="16" key="1">
    <citation type="journal article" date="2010" name="Science">
        <title>The genome of the Western clawed frog Xenopus tropicalis.</title>
        <authorList>
            <person name="Hellsten U."/>
            <person name="Harland R.M."/>
            <person name="Gilchrist M.J."/>
            <person name="Hendrix D."/>
            <person name="Jurka J."/>
            <person name="Kapitonov V."/>
            <person name="Ovcharenko I."/>
            <person name="Putnam N.H."/>
            <person name="Shu S."/>
            <person name="Taher L."/>
            <person name="Blitz I.L."/>
            <person name="Blumberg B."/>
            <person name="Dichmann D.S."/>
            <person name="Dubchak I."/>
            <person name="Amaya E."/>
            <person name="Detter J.C."/>
            <person name="Fletcher R."/>
            <person name="Gerhard D.S."/>
            <person name="Goodstein D."/>
            <person name="Graves T."/>
            <person name="Grigoriev I.V."/>
            <person name="Grimwood J."/>
            <person name="Kawashima T."/>
            <person name="Lindquist E."/>
            <person name="Lucas S.M."/>
            <person name="Mead P.E."/>
            <person name="Mitros T."/>
            <person name="Ogino H."/>
            <person name="Ohta Y."/>
            <person name="Poliakov A.V."/>
            <person name="Pollet N."/>
            <person name="Robert J."/>
            <person name="Salamov A."/>
            <person name="Sater A.K."/>
            <person name="Schmutz J."/>
            <person name="Terry A."/>
            <person name="Vize P.D."/>
            <person name="Warren W.C."/>
            <person name="Wells D."/>
            <person name="Wills A."/>
            <person name="Wilson R.K."/>
            <person name="Zimmerman L.B."/>
            <person name="Zorn A.M."/>
            <person name="Grainger R."/>
            <person name="Grammer T."/>
            <person name="Khokha M.K."/>
            <person name="Richardson P.M."/>
            <person name="Rokhsar D.S."/>
        </authorList>
    </citation>
    <scope>NUCLEOTIDE SEQUENCE [LARGE SCALE GENOMIC DNA]</scope>
    <source>
        <strain evidence="16">Nigerian</strain>
    </source>
</reference>
<evidence type="ECO:0000256" key="3">
    <source>
        <dbReference type="ARBA" id="ARBA00009266"/>
    </source>
</evidence>
<evidence type="ECO:0000256" key="14">
    <source>
        <dbReference type="SAM" id="Phobius"/>
    </source>
</evidence>
<feature type="transmembrane region" description="Helical" evidence="14">
    <location>
        <begin position="184"/>
        <end position="203"/>
    </location>
</feature>
<feature type="active site" description="Proton donor" evidence="12">
    <location>
        <position position="161"/>
    </location>
</feature>
<dbReference type="Ensembl" id="ENSXETT00000115702">
    <property type="protein sequence ID" value="ENSXETP00000115688"/>
    <property type="gene ID" value="ENSXETG00000032824"/>
</dbReference>
<keyword evidence="7" id="KW-0378">Hydrolase</keyword>
<keyword evidence="8" id="KW-0256">Endoplasmic reticulum</keyword>
<comment type="pathway">
    <text evidence="2">Carbohydrate biosynthesis; gluconeogenesis.</text>
</comment>
<evidence type="ECO:0000256" key="2">
    <source>
        <dbReference type="ARBA" id="ARBA00004742"/>
    </source>
</evidence>
<feature type="transmembrane region" description="Helical" evidence="14">
    <location>
        <begin position="352"/>
        <end position="377"/>
    </location>
</feature>
<dbReference type="EC" id="3.1.3.9" evidence="4"/>
<dbReference type="SUPFAM" id="SSF48317">
    <property type="entry name" value="Acid phosphatase/Vanadium-dependent haloperoxidase"/>
    <property type="match status" value="1"/>
</dbReference>
<evidence type="ECO:0000256" key="1">
    <source>
        <dbReference type="ARBA" id="ARBA00004477"/>
    </source>
</evidence>
<feature type="domain" description="Phosphatidic acid phosphatase type 2/haloperoxidase" evidence="15">
    <location>
        <begin position="102"/>
        <end position="231"/>
    </location>
</feature>
<feature type="binding site" evidence="13">
    <location>
        <position position="128"/>
    </location>
    <ligand>
        <name>substrate</name>
    </ligand>
</feature>
<comment type="subcellular location">
    <subcellularLocation>
        <location evidence="1">Endoplasmic reticulum membrane</location>
        <topology evidence="1">Multi-pass membrane protein</topology>
    </subcellularLocation>
</comment>
<feature type="binding site" evidence="13">
    <location>
        <position position="205"/>
    </location>
    <ligand>
        <name>substrate</name>
    </ligand>
</feature>
<dbReference type="UniPathway" id="UPA00138"/>
<evidence type="ECO:0000256" key="10">
    <source>
        <dbReference type="ARBA" id="ARBA00023136"/>
    </source>
</evidence>
<name>A0A803K5Z9_XENTR</name>
<dbReference type="InterPro" id="IPR000326">
    <property type="entry name" value="PAP2/HPO"/>
</dbReference>
<dbReference type="Bgee" id="ENSXETG00000032824">
    <property type="expression patterns" value="Expressed in gastrula and 14 other cell types or tissues"/>
</dbReference>
<feature type="transmembrane region" description="Helical" evidence="14">
    <location>
        <begin position="239"/>
        <end position="261"/>
    </location>
</feature>
<dbReference type="PANTHER" id="PTHR12591">
    <property type="entry name" value="GLUCOSE-6-PHOSPHATASE"/>
    <property type="match status" value="1"/>
</dbReference>
<dbReference type="Gene3D" id="1.20.144.10">
    <property type="entry name" value="Phosphatidic acid phosphatase type 2/haloperoxidase"/>
    <property type="match status" value="1"/>
</dbReference>
<dbReference type="SMART" id="SM00014">
    <property type="entry name" value="acidPPc"/>
    <property type="match status" value="1"/>
</dbReference>
<dbReference type="PANTHER" id="PTHR12591:SF2">
    <property type="entry name" value="GLUCOSE-6-PHOSPHATASE 3"/>
    <property type="match status" value="1"/>
</dbReference>
<feature type="active site" description="Nucleophile" evidence="12">
    <location>
        <position position="211"/>
    </location>
</feature>
<evidence type="ECO:0000256" key="5">
    <source>
        <dbReference type="ARBA" id="ARBA00022432"/>
    </source>
</evidence>
<dbReference type="InterPro" id="IPR016275">
    <property type="entry name" value="Glucose-6-phosphatase"/>
</dbReference>
<keyword evidence="10 14" id="KW-0472">Membrane</keyword>
<dbReference type="PIRSF" id="PIRSF000905">
    <property type="entry name" value="Glucose-6-phosphatase"/>
    <property type="match status" value="1"/>
</dbReference>
<dbReference type="Pfam" id="PF01569">
    <property type="entry name" value="PAP2"/>
    <property type="match status" value="1"/>
</dbReference>
<evidence type="ECO:0000256" key="9">
    <source>
        <dbReference type="ARBA" id="ARBA00022989"/>
    </source>
</evidence>
<keyword evidence="6 14" id="KW-0812">Transmembrane</keyword>
<keyword evidence="9 14" id="KW-1133">Transmembrane helix</keyword>
<evidence type="ECO:0000256" key="11">
    <source>
        <dbReference type="ARBA" id="ARBA00039337"/>
    </source>
</evidence>
<dbReference type="GO" id="GO:0005789">
    <property type="term" value="C:endoplasmic reticulum membrane"/>
    <property type="evidence" value="ECO:0007669"/>
    <property type="project" value="UniProtKB-SubCell"/>
</dbReference>
<organism evidence="16">
    <name type="scientific">Xenopus tropicalis</name>
    <name type="common">Western clawed frog</name>
    <name type="synonym">Silurana tropicalis</name>
    <dbReference type="NCBI Taxonomy" id="8364"/>
    <lineage>
        <taxon>Eukaryota</taxon>
        <taxon>Metazoa</taxon>
        <taxon>Chordata</taxon>
        <taxon>Craniata</taxon>
        <taxon>Vertebrata</taxon>
        <taxon>Euteleostomi</taxon>
        <taxon>Amphibia</taxon>
        <taxon>Batrachia</taxon>
        <taxon>Anura</taxon>
        <taxon>Pipoidea</taxon>
        <taxon>Pipidae</taxon>
        <taxon>Xenopodinae</taxon>
        <taxon>Xenopus</taxon>
        <taxon>Silurana</taxon>
    </lineage>
</organism>
<reference evidence="16" key="2">
    <citation type="submission" date="2021-03" db="UniProtKB">
        <authorList>
            <consortium name="Ensembl"/>
        </authorList>
    </citation>
    <scope>IDENTIFICATION</scope>
</reference>
<dbReference type="GO" id="GO:0006094">
    <property type="term" value="P:gluconeogenesis"/>
    <property type="evidence" value="ECO:0007669"/>
    <property type="project" value="UniProtKB-UniPathway"/>
</dbReference>
<feature type="transmembrane region" description="Helical" evidence="14">
    <location>
        <begin position="329"/>
        <end position="346"/>
    </location>
</feature>
<dbReference type="GeneTree" id="ENSGT00950000183150"/>
<evidence type="ECO:0000313" key="16">
    <source>
        <dbReference type="Ensembl" id="ENSXETP00000115688"/>
    </source>
</evidence>
<protein>
    <recommendedName>
        <fullName evidence="11">Glucose-6-phosphatase 3</fullName>
        <ecNumber evidence="4">3.1.3.9</ecNumber>
    </recommendedName>
</protein>
<dbReference type="GO" id="GO:0004346">
    <property type="term" value="F:glucose-6-phosphatase activity"/>
    <property type="evidence" value="ECO:0007669"/>
    <property type="project" value="UniProtKB-EC"/>
</dbReference>
<sequence length="389" mass="43442">MLGVNNALWESSVQCNRESSVPCSAAGMGYSGDPQPVAQGQHVAPSGLKMDVLHSSGVVLAAYLQEKCLDFSQFWLWVNHLGDPAHIYVIYFPLAYCICNRLGVAILWTGLLSEWLNLIFKWFLFGERPFWWIYESGMHSDLHLTQFPLTCETGPGSPSGHCMITGAALWPVMMFFTNLRPQRTLLSLVPIILYIMLMVGVAISRVLILAHFPHQVVAGLIAGMYLGHSIPGTVSRGCTLLFFTLTSVLLLFGAFLIYFGMGIFGVDLSWSINRATKWCAKPEWVRLETRPFSSVTRSAASALGLGFAFRCPLYSRLCKGNRDWRKRTITLLLSLLLLGLLHHLPLQTASPLLFYFLNFIRHVLGPFAVVILAPFITHSLSMRATDKKE</sequence>
<dbReference type="FunCoup" id="A0A803K5Z9">
    <property type="interactions" value="1170"/>
</dbReference>
<accession>A0A803K5Z9</accession>
<dbReference type="InParanoid" id="A0A803K5Z9"/>